<dbReference type="Proteomes" id="UP000671963">
    <property type="component" value="Segment"/>
</dbReference>
<dbReference type="EMBL" id="MT161382">
    <property type="protein sequence ID" value="QJB21868.1"/>
    <property type="molecule type" value="Genomic_DNA"/>
</dbReference>
<protein>
    <recommendedName>
        <fullName evidence="3">VRR-NUC domain-containing protein</fullName>
    </recommendedName>
</protein>
<evidence type="ECO:0008006" key="3">
    <source>
        <dbReference type="Google" id="ProtNLM"/>
    </source>
</evidence>
<sequence length="116" mass="12272">MNPGDVLLRNGRPFDTGLPPGFSDLLGGVPIVITPDMVGSTVMVSAFVEVKNLTGSARDLQIAFINAMRAAGARAGFARSVDDARNIIKGNYESLSLQPGIAQDRNSVTGKGRRRT</sequence>
<dbReference type="InterPro" id="IPR011856">
    <property type="entry name" value="tRNA_endonuc-like_dom_sf"/>
</dbReference>
<name>A0A858NP77_9CAUD</name>
<keyword evidence="2" id="KW-1185">Reference proteome</keyword>
<proteinExistence type="predicted"/>
<gene>
    <name evidence="1" type="ORF">XccvBFoX2_gp49</name>
</gene>
<reference evidence="1 2" key="1">
    <citation type="submission" date="2020-03" db="EMBL/GenBank/DDBJ databases">
        <title>Development of an integrated pest management strategy to control Xanthomonas campestris pv. campestris by using bacteriophages.</title>
        <authorList>
            <person name="Holtappels D."/>
            <person name="Rombouts S."/>
            <person name="Lavigne R."/>
            <person name="Wagemans J."/>
        </authorList>
    </citation>
    <scope>NUCLEOTIDE SEQUENCE [LARGE SCALE GENOMIC DNA]</scope>
</reference>
<dbReference type="GO" id="GO:0003676">
    <property type="term" value="F:nucleic acid binding"/>
    <property type="evidence" value="ECO:0007669"/>
    <property type="project" value="InterPro"/>
</dbReference>
<accession>A0A858NP77</accession>
<evidence type="ECO:0000313" key="2">
    <source>
        <dbReference type="Proteomes" id="UP000671963"/>
    </source>
</evidence>
<evidence type="ECO:0000313" key="1">
    <source>
        <dbReference type="EMBL" id="QJB21868.1"/>
    </source>
</evidence>
<organism evidence="1 2">
    <name type="scientific">Xanthomonas phage FoX2</name>
    <dbReference type="NCBI Taxonomy" id="2723898"/>
    <lineage>
        <taxon>Viruses</taxon>
        <taxon>Duplodnaviria</taxon>
        <taxon>Heunggongvirae</taxon>
        <taxon>Uroviricota</taxon>
        <taxon>Caudoviricetes</taxon>
        <taxon>Foxunavirus</taxon>
        <taxon>Foxunavirus fox2</taxon>
    </lineage>
</organism>
<dbReference type="Gene3D" id="3.40.1350.10">
    <property type="match status" value="1"/>
</dbReference>